<keyword evidence="2" id="KW-1185">Reference proteome</keyword>
<dbReference type="KEGG" id="lcd:clem_05170"/>
<dbReference type="EMBL" id="CP016397">
    <property type="protein sequence ID" value="ASQ45590.1"/>
    <property type="molecule type" value="Genomic_DNA"/>
</dbReference>
<dbReference type="Proteomes" id="UP000201728">
    <property type="component" value="Chromosome"/>
</dbReference>
<proteinExistence type="predicted"/>
<name>A0A222P179_9GAMM</name>
<organism evidence="1 2">
    <name type="scientific">Legionella clemsonensis</name>
    <dbReference type="NCBI Taxonomy" id="1867846"/>
    <lineage>
        <taxon>Bacteria</taxon>
        <taxon>Pseudomonadati</taxon>
        <taxon>Pseudomonadota</taxon>
        <taxon>Gammaproteobacteria</taxon>
        <taxon>Legionellales</taxon>
        <taxon>Legionellaceae</taxon>
        <taxon>Legionella</taxon>
    </lineage>
</organism>
<evidence type="ECO:0000313" key="2">
    <source>
        <dbReference type="Proteomes" id="UP000201728"/>
    </source>
</evidence>
<gene>
    <name evidence="1" type="ORF">clem_05170</name>
</gene>
<evidence type="ECO:0000313" key="1">
    <source>
        <dbReference type="EMBL" id="ASQ45590.1"/>
    </source>
</evidence>
<protein>
    <submittedName>
        <fullName evidence="1">Uncharacterized protein</fullName>
    </submittedName>
</protein>
<accession>A0A222P179</accession>
<dbReference type="AlphaFoldDB" id="A0A222P179"/>
<sequence>MKHLANNALRTKNMIELLQAMSLNLDNTQINCMDERVVLRHQPPKKLRVWQKICKYFFRKKFSKTSHHTDNACRINC</sequence>
<reference evidence="1 2" key="1">
    <citation type="submission" date="2016-07" db="EMBL/GenBank/DDBJ databases">
        <authorList>
            <person name="Hassler H."/>
        </authorList>
    </citation>
    <scope>NUCLEOTIDE SEQUENCE [LARGE SCALE GENOMIC DNA]</scope>
    <source>
        <strain evidence="1 2">CDC-D5610</strain>
    </source>
</reference>